<evidence type="ECO:0000259" key="11">
    <source>
        <dbReference type="SMART" id="SM00968"/>
    </source>
</evidence>
<comment type="similarity">
    <text evidence="2">Belongs to the SMC family. SMC3 subfamily.</text>
</comment>
<dbReference type="PANTHER" id="PTHR43977">
    <property type="entry name" value="STRUCTURAL MAINTENANCE OF CHROMOSOMES PROTEIN 3"/>
    <property type="match status" value="1"/>
</dbReference>
<keyword evidence="3" id="KW-0132">Cell division</keyword>
<evidence type="ECO:0000313" key="13">
    <source>
        <dbReference type="Proteomes" id="UP001165065"/>
    </source>
</evidence>
<feature type="compositionally biased region" description="Basic and acidic residues" evidence="10">
    <location>
        <begin position="732"/>
        <end position="743"/>
    </location>
</feature>
<comment type="caution">
    <text evidence="12">The sequence shown here is derived from an EMBL/GenBank/DDBJ whole genome shotgun (WGS) entry which is preliminary data.</text>
</comment>
<dbReference type="Proteomes" id="UP001165065">
    <property type="component" value="Unassembled WGS sequence"/>
</dbReference>
<keyword evidence="13" id="KW-1185">Reference proteome</keyword>
<dbReference type="GO" id="GO:0016887">
    <property type="term" value="F:ATP hydrolysis activity"/>
    <property type="evidence" value="ECO:0007669"/>
    <property type="project" value="InterPro"/>
</dbReference>
<gene>
    <name evidence="12" type="ORF">TrCOL_g12452</name>
</gene>
<evidence type="ECO:0000256" key="9">
    <source>
        <dbReference type="SAM" id="Coils"/>
    </source>
</evidence>
<dbReference type="InterPro" id="IPR036277">
    <property type="entry name" value="SMC_hinge_sf"/>
</dbReference>
<dbReference type="Gene3D" id="3.40.50.300">
    <property type="entry name" value="P-loop containing nucleotide triphosphate hydrolases"/>
    <property type="match status" value="2"/>
</dbReference>
<dbReference type="InterPro" id="IPR010935">
    <property type="entry name" value="SMC_hinge"/>
</dbReference>
<feature type="region of interest" description="Disordered" evidence="10">
    <location>
        <begin position="1227"/>
        <end position="1276"/>
    </location>
</feature>
<keyword evidence="4" id="KW-0498">Mitosis</keyword>
<dbReference type="GO" id="GO:0005634">
    <property type="term" value="C:nucleus"/>
    <property type="evidence" value="ECO:0007669"/>
    <property type="project" value="UniProtKB-SubCell"/>
</dbReference>
<evidence type="ECO:0000256" key="1">
    <source>
        <dbReference type="ARBA" id="ARBA00004123"/>
    </source>
</evidence>
<dbReference type="FunFam" id="3.40.50.300:FF:000424">
    <property type="entry name" value="Structural maintenance of chromosomes 3"/>
    <property type="match status" value="1"/>
</dbReference>
<dbReference type="SMART" id="SM00968">
    <property type="entry name" value="SMC_hinge"/>
    <property type="match status" value="1"/>
</dbReference>
<name>A0A9W7FX08_9STRA</name>
<evidence type="ECO:0000256" key="4">
    <source>
        <dbReference type="ARBA" id="ARBA00022776"/>
    </source>
</evidence>
<dbReference type="GO" id="GO:0005524">
    <property type="term" value="F:ATP binding"/>
    <property type="evidence" value="ECO:0007669"/>
    <property type="project" value="InterPro"/>
</dbReference>
<keyword evidence="6 8" id="KW-0539">Nucleus</keyword>
<dbReference type="InterPro" id="IPR024704">
    <property type="entry name" value="SMC"/>
</dbReference>
<evidence type="ECO:0000256" key="8">
    <source>
        <dbReference type="PIRNR" id="PIRNR005719"/>
    </source>
</evidence>
<evidence type="ECO:0000256" key="10">
    <source>
        <dbReference type="SAM" id="MobiDB-lite"/>
    </source>
</evidence>
<keyword evidence="5 9" id="KW-0175">Coiled coil</keyword>
<organism evidence="12 13">
    <name type="scientific">Triparma columacea</name>
    <dbReference type="NCBI Taxonomy" id="722753"/>
    <lineage>
        <taxon>Eukaryota</taxon>
        <taxon>Sar</taxon>
        <taxon>Stramenopiles</taxon>
        <taxon>Ochrophyta</taxon>
        <taxon>Bolidophyceae</taxon>
        <taxon>Parmales</taxon>
        <taxon>Triparmaceae</taxon>
        <taxon>Triparma</taxon>
    </lineage>
</organism>
<protein>
    <recommendedName>
        <fullName evidence="8">Structural maintenance of chromosomes protein</fullName>
    </recommendedName>
</protein>
<dbReference type="InterPro" id="IPR003395">
    <property type="entry name" value="RecF/RecN/SMC_N"/>
</dbReference>
<dbReference type="OrthoDB" id="431497at2759"/>
<dbReference type="InterPro" id="IPR027417">
    <property type="entry name" value="P-loop_NTPase"/>
</dbReference>
<accession>A0A9W7FX08</accession>
<feature type="region of interest" description="Disordered" evidence="10">
    <location>
        <begin position="732"/>
        <end position="751"/>
    </location>
</feature>
<dbReference type="Pfam" id="PF06470">
    <property type="entry name" value="SMC_hinge"/>
    <property type="match status" value="1"/>
</dbReference>
<evidence type="ECO:0000256" key="2">
    <source>
        <dbReference type="ARBA" id="ARBA00005917"/>
    </source>
</evidence>
<evidence type="ECO:0000256" key="5">
    <source>
        <dbReference type="ARBA" id="ARBA00023054"/>
    </source>
</evidence>
<dbReference type="GO" id="GO:0051301">
    <property type="term" value="P:cell division"/>
    <property type="evidence" value="ECO:0007669"/>
    <property type="project" value="UniProtKB-KW"/>
</dbReference>
<dbReference type="AlphaFoldDB" id="A0A9W7FX08"/>
<feature type="coiled-coil region" evidence="9">
    <location>
        <begin position="401"/>
        <end position="498"/>
    </location>
</feature>
<feature type="coiled-coil region" evidence="9">
    <location>
        <begin position="806"/>
        <end position="911"/>
    </location>
</feature>
<dbReference type="Gene3D" id="1.20.1060.20">
    <property type="match status" value="1"/>
</dbReference>
<evidence type="ECO:0000256" key="7">
    <source>
        <dbReference type="ARBA" id="ARBA00023306"/>
    </source>
</evidence>
<evidence type="ECO:0000313" key="12">
    <source>
        <dbReference type="EMBL" id="GMI22112.1"/>
    </source>
</evidence>
<dbReference type="InterPro" id="IPR041741">
    <property type="entry name" value="SMC3_ABC_euk"/>
</dbReference>
<evidence type="ECO:0000256" key="3">
    <source>
        <dbReference type="ARBA" id="ARBA00022618"/>
    </source>
</evidence>
<comment type="subcellular location">
    <subcellularLocation>
        <location evidence="1 8">Nucleus</location>
    </subcellularLocation>
</comment>
<dbReference type="CDD" id="cd03272">
    <property type="entry name" value="ABC_SMC3_euk"/>
    <property type="match status" value="1"/>
</dbReference>
<dbReference type="SUPFAM" id="SSF75553">
    <property type="entry name" value="Smc hinge domain"/>
    <property type="match status" value="1"/>
</dbReference>
<dbReference type="EMBL" id="BRYA01000542">
    <property type="protein sequence ID" value="GMI22112.1"/>
    <property type="molecule type" value="Genomic_DNA"/>
</dbReference>
<dbReference type="PIRSF" id="PIRSF005719">
    <property type="entry name" value="SMC"/>
    <property type="match status" value="1"/>
</dbReference>
<proteinExistence type="inferred from homology"/>
<dbReference type="GO" id="GO:0005694">
    <property type="term" value="C:chromosome"/>
    <property type="evidence" value="ECO:0007669"/>
    <property type="project" value="InterPro"/>
</dbReference>
<feature type="coiled-coil region" evidence="9">
    <location>
        <begin position="194"/>
        <end position="373"/>
    </location>
</feature>
<dbReference type="SUPFAM" id="SSF52540">
    <property type="entry name" value="P-loop containing nucleoside triphosphate hydrolases"/>
    <property type="match status" value="1"/>
</dbReference>
<dbReference type="GO" id="GO:0051276">
    <property type="term" value="P:chromosome organization"/>
    <property type="evidence" value="ECO:0007669"/>
    <property type="project" value="InterPro"/>
</dbReference>
<evidence type="ECO:0000256" key="6">
    <source>
        <dbReference type="ARBA" id="ARBA00023242"/>
    </source>
</evidence>
<reference evidence="13" key="1">
    <citation type="journal article" date="2023" name="Commun. Biol.">
        <title>Genome analysis of Parmales, the sister group of diatoms, reveals the evolutionary specialization of diatoms from phago-mixotrophs to photoautotrophs.</title>
        <authorList>
            <person name="Ban H."/>
            <person name="Sato S."/>
            <person name="Yoshikawa S."/>
            <person name="Yamada K."/>
            <person name="Nakamura Y."/>
            <person name="Ichinomiya M."/>
            <person name="Sato N."/>
            <person name="Blanc-Mathieu R."/>
            <person name="Endo H."/>
            <person name="Kuwata A."/>
            <person name="Ogata H."/>
        </authorList>
    </citation>
    <scope>NUCLEOTIDE SEQUENCE [LARGE SCALE GENOMIC DNA]</scope>
</reference>
<feature type="domain" description="SMC hinge" evidence="11">
    <location>
        <begin position="524"/>
        <end position="639"/>
    </location>
</feature>
<keyword evidence="7" id="KW-0131">Cell cycle</keyword>
<sequence length="1276" mass="142532">MHIKQVIVSGFRSFRNQGEVEPFSSGHNAVVGRNGSGKSNFFDAIQFALLAPKFAVLRQEERSAMLHEGAGASVMSAFCEIVFDNSDGRLSVDGDEVVLRRTIGLKKDEFFLNRKRVNKNDVHSLLESAGFSKSNPYYIVQQGKVNALCMMKDEERLALLKEVAGTTVYDEKRTDSIKQMKDNEGHRVKINEVITYIEERLSELESEKEELTAYQKLDRERRALEYTLYDKELRRAREALDELEHARSDDAEATAELHESARSVTDTIGSIERQMKQANAAVRRATVDLSALESELTASVTRRAQLELEVSDLKTLASSDADTKKTMEADLKKVVKEIEEAKAKLRSTVIPTYDTARKNLAETTAKKDNAFEQIKGIYAKQGRGAEFTTEASRDKFLKTTIKEMNANIADKEATIASLEDTLSSLRRSIESEDKAINGQENDIKKKQQMLTKISSQLIEKTSERNQHAEDRRERWRAIEELADKISEEKEAKARADSDLRKAMPRSTAMGLEALATIVKDEKIKGYHGPIIENFTLIDPKFRTAVEVSAGNALFHVVVDNDDTAAKLMKKLEDGKLGRVTFMPLSKLRVPSKIDYPESNDVVPIVKRCIKFNPAVKAAMTMVFGRKLLAKNMEAASLWSKEFDMDAVTMDGDEVNSKGALQGGFIDSAKSKLQAFDAVQKAKGNLDKLEKDHKDLSQKAATVDQTIANLMGDMQKLEAKKANLQHVLESTAKDVSTRKARSETRQVQADQQGETLPSMRLDVEGLRMQVQRLEEEVGTPLSTTLSDAERATLAELHKTQKESEEIMDEQTIVLDKASDERDKLQSLLRDNLNRRMTELTDALSGGISSSSTLGSDIAERKERLENRLQDLEVAERSAEAAELRVSEAKNAMNSAKENTAKYKTQVEELKAKELANQQGLDLAAENAERLLNKRSMCVAKRELYMRKIQELGSLPSGELSAHADLTIKDLMKELEKGNKKLKKYSHVNKKAYDQYVNFSEQREGLLSRKEELDVGAKKVTELIESLDKQKDDAINRTFRGVSSHFKDVFQELCPDGSGELIMKTSADEEEETDAGDKTEVSMFRGVQIQVKFTKNGDNFIMSQLSGGQKALVAMALIFAIQRCDPAPFYLFDELDQALDSTHRAAVAALIQRQASSEENPTQFITSTFRPELVSVASRCYGISHQNKVSNIHMLTKKDAMSFIANLMNEEEAVMEVADSSTVNRSVRSNIGSSATVDTDEEEENVSPVKNVKSKGEEEGGKKTRSTASGGRRKKART</sequence>
<dbReference type="Pfam" id="PF02463">
    <property type="entry name" value="SMC_N"/>
    <property type="match status" value="1"/>
</dbReference>
<dbReference type="Gene3D" id="3.30.70.1620">
    <property type="match status" value="1"/>
</dbReference>